<dbReference type="PANTHER" id="PTHR48051">
    <property type="match status" value="1"/>
</dbReference>
<dbReference type="Gene3D" id="3.80.10.10">
    <property type="entry name" value="Ribonuclease Inhibitor"/>
    <property type="match status" value="1"/>
</dbReference>
<dbReference type="SMART" id="SM00033">
    <property type="entry name" value="CH"/>
    <property type="match status" value="1"/>
</dbReference>
<dbReference type="Pfam" id="PF00307">
    <property type="entry name" value="CH"/>
    <property type="match status" value="1"/>
</dbReference>
<dbReference type="InterPro" id="IPR036872">
    <property type="entry name" value="CH_dom_sf"/>
</dbReference>
<dbReference type="InterPro" id="IPR001611">
    <property type="entry name" value="Leu-rich_rpt"/>
</dbReference>
<dbReference type="FunFam" id="3.80.10.10:FF:000007">
    <property type="entry name" value="Leucine-rich repeat and calponin homology domain-containing protein 1 isoform 3"/>
    <property type="match status" value="1"/>
</dbReference>
<dbReference type="InterPro" id="IPR050216">
    <property type="entry name" value="LRR_domain-containing"/>
</dbReference>
<evidence type="ECO:0000313" key="6">
    <source>
        <dbReference type="Proteomes" id="UP000694548"/>
    </source>
</evidence>
<feature type="region of interest" description="Disordered" evidence="3">
    <location>
        <begin position="306"/>
        <end position="331"/>
    </location>
</feature>
<keyword evidence="6" id="KW-1185">Reference proteome</keyword>
<evidence type="ECO:0000256" key="3">
    <source>
        <dbReference type="SAM" id="MobiDB-lite"/>
    </source>
</evidence>
<keyword evidence="1" id="KW-0433">Leucine-rich repeat</keyword>
<dbReference type="InterPro" id="IPR032675">
    <property type="entry name" value="LRR_dom_sf"/>
</dbReference>
<evidence type="ECO:0000256" key="1">
    <source>
        <dbReference type="ARBA" id="ARBA00022614"/>
    </source>
</evidence>
<dbReference type="Proteomes" id="UP000694548">
    <property type="component" value="Chromosome sgr06"/>
</dbReference>
<dbReference type="GeneTree" id="ENSGT00940000158330"/>
<keyword evidence="2" id="KW-0677">Repeat</keyword>
<name>A0A8C6KN47_NOTFU</name>
<dbReference type="Ensembl" id="ENSNFUT00015007026.1">
    <property type="protein sequence ID" value="ENSNFUP00015006675.1"/>
    <property type="gene ID" value="ENSNFUG00015003311.1"/>
</dbReference>
<evidence type="ECO:0000313" key="5">
    <source>
        <dbReference type="Ensembl" id="ENSNFUP00015006675.1"/>
    </source>
</evidence>
<dbReference type="PROSITE" id="PS51450">
    <property type="entry name" value="LRR"/>
    <property type="match status" value="2"/>
</dbReference>
<dbReference type="InterPro" id="IPR001715">
    <property type="entry name" value="CH_dom"/>
</dbReference>
<reference evidence="5" key="3">
    <citation type="submission" date="2025-09" db="UniProtKB">
        <authorList>
            <consortium name="Ensembl"/>
        </authorList>
    </citation>
    <scope>IDENTIFICATION</scope>
</reference>
<dbReference type="SUPFAM" id="SSF52058">
    <property type="entry name" value="L domain-like"/>
    <property type="match status" value="1"/>
</dbReference>
<dbReference type="PANTHER" id="PTHR48051:SF44">
    <property type="entry name" value="LEUCINE RICH REPEATS AND CALPONIN HOMOLOGY DOMAIN CONTAINING 3"/>
    <property type="match status" value="1"/>
</dbReference>
<organism evidence="5 6">
    <name type="scientific">Nothobranchius furzeri</name>
    <name type="common">Turquoise killifish</name>
    <dbReference type="NCBI Taxonomy" id="105023"/>
    <lineage>
        <taxon>Eukaryota</taxon>
        <taxon>Metazoa</taxon>
        <taxon>Chordata</taxon>
        <taxon>Craniata</taxon>
        <taxon>Vertebrata</taxon>
        <taxon>Euteleostomi</taxon>
        <taxon>Actinopterygii</taxon>
        <taxon>Neopterygii</taxon>
        <taxon>Teleostei</taxon>
        <taxon>Neoteleostei</taxon>
        <taxon>Acanthomorphata</taxon>
        <taxon>Ovalentaria</taxon>
        <taxon>Atherinomorphae</taxon>
        <taxon>Cyprinodontiformes</taxon>
        <taxon>Nothobranchiidae</taxon>
        <taxon>Nothobranchius</taxon>
    </lineage>
</organism>
<dbReference type="InterPro" id="IPR003591">
    <property type="entry name" value="Leu-rich_rpt_typical-subtyp"/>
</dbReference>
<dbReference type="SUPFAM" id="SSF47576">
    <property type="entry name" value="Calponin-homology domain, CH-domain"/>
    <property type="match status" value="1"/>
</dbReference>
<accession>A0A8C6KN47</accession>
<evidence type="ECO:0000259" key="4">
    <source>
        <dbReference type="PROSITE" id="PS50021"/>
    </source>
</evidence>
<reference evidence="5" key="2">
    <citation type="submission" date="2025-08" db="UniProtKB">
        <authorList>
            <consortium name="Ensembl"/>
        </authorList>
    </citation>
    <scope>IDENTIFICATION</scope>
</reference>
<evidence type="ECO:0000256" key="2">
    <source>
        <dbReference type="ARBA" id="ARBA00022737"/>
    </source>
</evidence>
<dbReference type="AlphaFoldDB" id="A0A8C6KN47"/>
<sequence length="626" mass="68154">MAASVLMGAAENAGLHFTVGAGGSTRTALIGNANGLDPVGPASWNRSLERALDEASVTGCVNLSGRKLKEFPRSAANHDLTDTIKADLSRNRMSELPLEVCLFVSLEYLNLYQNCLRSLPDSLVNLQTLTYLNLSRNQLSVLPPVICSLPLKVLIASNNKLVSLPEELGQLRLLTELDVSCNEIQRVPSQVGHLEALRDLNIRRNHLIQLPPELAGLPLVRLDFSCNKVTSIPLCYRRLTQLQSIMLDNNPLQSPPAQICIKGKVHIFKYLNMEASKTTPELPEYDRPPLTGVDEQFPGRPYGALDSGFNSVDSGDKRWLGNEPSEEPSEMPSRAVEITLHLSLLSPPDVELEQIDFIDSCAEEEEEGKNHKGGDGNSLSSQFMAYIERRITKEVGAQAGSGSGGVERIRREAQLAALRYNEERQKNRPPQRENATSYTKVQVTQSHTSLTHSGVADPGPPACFSCFPGPTHLTNLQMINRLLQSSQSSAEELCDWLNGGCSLPVQNIEARLKVSLPSDLGAALTDGVVLCHLANHVRPRSVPSIHVPSPAVPKLTMAKCRRNVENFLEACRRIGVPQSKLCLPLHILEERGLPQVAGTVSALLDLAPPRHSVGMTTAAAGPSVTI</sequence>
<reference evidence="5" key="1">
    <citation type="submission" date="2014-08" db="EMBL/GenBank/DDBJ databases">
        <authorList>
            <person name="Senf B."/>
            <person name="Petzold A."/>
            <person name="Downie B.R."/>
            <person name="Koch P."/>
            <person name="Platzer M."/>
        </authorList>
    </citation>
    <scope>NUCLEOTIDE SEQUENCE [LARGE SCALE GENOMIC DNA]</scope>
    <source>
        <strain evidence="5">GRZ</strain>
    </source>
</reference>
<dbReference type="SMART" id="SM00369">
    <property type="entry name" value="LRR_TYP"/>
    <property type="match status" value="5"/>
</dbReference>
<protein>
    <submittedName>
        <fullName evidence="5">Leucine rich repeats and calponin homology domain containing 3</fullName>
    </submittedName>
</protein>
<feature type="compositionally biased region" description="Polar residues" evidence="3">
    <location>
        <begin position="433"/>
        <end position="452"/>
    </location>
</feature>
<feature type="domain" description="Calponin-homology (CH)" evidence="4">
    <location>
        <begin position="487"/>
        <end position="608"/>
    </location>
</feature>
<dbReference type="Pfam" id="PF13855">
    <property type="entry name" value="LRR_8"/>
    <property type="match status" value="2"/>
</dbReference>
<dbReference type="SMART" id="SM00364">
    <property type="entry name" value="LRR_BAC"/>
    <property type="match status" value="5"/>
</dbReference>
<dbReference type="Gene3D" id="1.10.418.10">
    <property type="entry name" value="Calponin-like domain"/>
    <property type="match status" value="1"/>
</dbReference>
<proteinExistence type="predicted"/>
<gene>
    <name evidence="5" type="primary">lrch3</name>
</gene>
<dbReference type="PROSITE" id="PS50021">
    <property type="entry name" value="CH"/>
    <property type="match status" value="1"/>
</dbReference>
<dbReference type="GO" id="GO:0005737">
    <property type="term" value="C:cytoplasm"/>
    <property type="evidence" value="ECO:0007669"/>
    <property type="project" value="TreeGrafter"/>
</dbReference>
<feature type="region of interest" description="Disordered" evidence="3">
    <location>
        <begin position="420"/>
        <end position="455"/>
    </location>
</feature>